<dbReference type="Proteomes" id="UP000694044">
    <property type="component" value="Unassembled WGS sequence"/>
</dbReference>
<proteinExistence type="predicted"/>
<dbReference type="AlphaFoldDB" id="A0A8T1VBH1"/>
<accession>A0A8T1VBH1</accession>
<organism evidence="1 2">
    <name type="scientific">Phytophthora pseudosyringae</name>
    <dbReference type="NCBI Taxonomy" id="221518"/>
    <lineage>
        <taxon>Eukaryota</taxon>
        <taxon>Sar</taxon>
        <taxon>Stramenopiles</taxon>
        <taxon>Oomycota</taxon>
        <taxon>Peronosporomycetes</taxon>
        <taxon>Peronosporales</taxon>
        <taxon>Peronosporaceae</taxon>
        <taxon>Phytophthora</taxon>
    </lineage>
</organism>
<dbReference type="OrthoDB" id="125247at2759"/>
<protein>
    <submittedName>
        <fullName evidence="1">Uncharacterized protein</fullName>
    </submittedName>
</protein>
<dbReference type="EMBL" id="JAGDFM010000436">
    <property type="protein sequence ID" value="KAG7378296.1"/>
    <property type="molecule type" value="Genomic_DNA"/>
</dbReference>
<name>A0A8T1VBH1_9STRA</name>
<evidence type="ECO:0000313" key="2">
    <source>
        <dbReference type="Proteomes" id="UP000694044"/>
    </source>
</evidence>
<keyword evidence="2" id="KW-1185">Reference proteome</keyword>
<comment type="caution">
    <text evidence="1">The sequence shown here is derived from an EMBL/GenBank/DDBJ whole genome shotgun (WGS) entry which is preliminary data.</text>
</comment>
<gene>
    <name evidence="1" type="ORF">PHYPSEUDO_010284</name>
</gene>
<reference evidence="1" key="1">
    <citation type="submission" date="2021-02" db="EMBL/GenBank/DDBJ databases">
        <authorList>
            <person name="Palmer J.M."/>
        </authorList>
    </citation>
    <scope>NUCLEOTIDE SEQUENCE</scope>
    <source>
        <strain evidence="1">SCRP734</strain>
    </source>
</reference>
<sequence length="216" mass="24311">MDSVVVGPPPGPLLPLTPPLFPIGSTIPGVGFDPFNLDASASGWLFPQRHRGDPAPVPGADYLDRLITDPNIAALLATTPWVVLENPEETLTFDLPLHRRAQTALGQIAGAYLDLDRRHLQAFWESTHYLPITADQWADDAVVDQYHQARHHRRILVGEEWRALLRQFPLMMRQQWADRDLLLDPFYLHLPTVHDANIWYPGLTSRAATALIPRDS</sequence>
<evidence type="ECO:0000313" key="1">
    <source>
        <dbReference type="EMBL" id="KAG7378296.1"/>
    </source>
</evidence>